<name>A0A517XLD6_9BACT</name>
<dbReference type="Proteomes" id="UP000319576">
    <property type="component" value="Chromosome"/>
</dbReference>
<dbReference type="RefSeq" id="WP_145233510.1">
    <property type="nucleotide sequence ID" value="NZ_CP036273.1"/>
</dbReference>
<dbReference type="AlphaFoldDB" id="A0A517XLD6"/>
<gene>
    <name evidence="1" type="ORF">ETAA1_02030</name>
</gene>
<dbReference type="EMBL" id="CP036273">
    <property type="protein sequence ID" value="QDU18318.1"/>
    <property type="molecule type" value="Genomic_DNA"/>
</dbReference>
<dbReference type="KEGG" id="uli:ETAA1_02030"/>
<protein>
    <submittedName>
        <fullName evidence="1">Uncharacterized protein</fullName>
    </submittedName>
</protein>
<evidence type="ECO:0000313" key="1">
    <source>
        <dbReference type="EMBL" id="QDU18318.1"/>
    </source>
</evidence>
<reference evidence="1 2" key="1">
    <citation type="submission" date="2019-02" db="EMBL/GenBank/DDBJ databases">
        <title>Deep-cultivation of Planctomycetes and their phenomic and genomic characterization uncovers novel biology.</title>
        <authorList>
            <person name="Wiegand S."/>
            <person name="Jogler M."/>
            <person name="Boedeker C."/>
            <person name="Pinto D."/>
            <person name="Vollmers J."/>
            <person name="Rivas-Marin E."/>
            <person name="Kohn T."/>
            <person name="Peeters S.H."/>
            <person name="Heuer A."/>
            <person name="Rast P."/>
            <person name="Oberbeckmann S."/>
            <person name="Bunk B."/>
            <person name="Jeske O."/>
            <person name="Meyerdierks A."/>
            <person name="Storesund J.E."/>
            <person name="Kallscheuer N."/>
            <person name="Luecker S."/>
            <person name="Lage O.M."/>
            <person name="Pohl T."/>
            <person name="Merkel B.J."/>
            <person name="Hornburger P."/>
            <person name="Mueller R.-W."/>
            <person name="Bruemmer F."/>
            <person name="Labrenz M."/>
            <person name="Spormann A.M."/>
            <person name="Op den Camp H."/>
            <person name="Overmann J."/>
            <person name="Amann R."/>
            <person name="Jetten M.S.M."/>
            <person name="Mascher T."/>
            <person name="Medema M.H."/>
            <person name="Devos D.P."/>
            <person name="Kaster A.-K."/>
            <person name="Ovreas L."/>
            <person name="Rohde M."/>
            <person name="Galperin M.Y."/>
            <person name="Jogler C."/>
        </authorList>
    </citation>
    <scope>NUCLEOTIDE SEQUENCE [LARGE SCALE GENOMIC DNA]</scope>
    <source>
        <strain evidence="1 2">ETA_A1</strain>
    </source>
</reference>
<proteinExistence type="predicted"/>
<keyword evidence="2" id="KW-1185">Reference proteome</keyword>
<evidence type="ECO:0000313" key="2">
    <source>
        <dbReference type="Proteomes" id="UP000319576"/>
    </source>
</evidence>
<sequence>MSAFRIASVAHTLAQRAVGSAAAARDTELHGCLTDLLVHLGYLKVQCAVIADQVRASAGDDDVEPTAIIG</sequence>
<accession>A0A517XLD6</accession>
<organism evidence="1 2">
    <name type="scientific">Urbifossiella limnaea</name>
    <dbReference type="NCBI Taxonomy" id="2528023"/>
    <lineage>
        <taxon>Bacteria</taxon>
        <taxon>Pseudomonadati</taxon>
        <taxon>Planctomycetota</taxon>
        <taxon>Planctomycetia</taxon>
        <taxon>Gemmatales</taxon>
        <taxon>Gemmataceae</taxon>
        <taxon>Urbifossiella</taxon>
    </lineage>
</organism>